<feature type="transmembrane region" description="Helical" evidence="1">
    <location>
        <begin position="12"/>
        <end position="32"/>
    </location>
</feature>
<accession>A0A4R4N9L5</accession>
<comment type="caution">
    <text evidence="2">The sequence shown here is derived from an EMBL/GenBank/DDBJ whole genome shotgun (WGS) entry which is preliminary data.</text>
</comment>
<dbReference type="OrthoDB" id="3477400at2"/>
<organism evidence="2 3">
    <name type="scientific">Nonomuraea longispora</name>
    <dbReference type="NCBI Taxonomy" id="1848320"/>
    <lineage>
        <taxon>Bacteria</taxon>
        <taxon>Bacillati</taxon>
        <taxon>Actinomycetota</taxon>
        <taxon>Actinomycetes</taxon>
        <taxon>Streptosporangiales</taxon>
        <taxon>Streptosporangiaceae</taxon>
        <taxon>Nonomuraea</taxon>
    </lineage>
</organism>
<keyword evidence="1" id="KW-0472">Membrane</keyword>
<evidence type="ECO:0000313" key="3">
    <source>
        <dbReference type="Proteomes" id="UP000295157"/>
    </source>
</evidence>
<sequence length="59" mass="6539">MLRSLPVAARTLVWVRILNALGAYALSFLVVLTGLSWRRWRWPCSDTPGGGPPPTTTRC</sequence>
<dbReference type="EMBL" id="SMJZ01000081">
    <property type="protein sequence ID" value="TDC04824.1"/>
    <property type="molecule type" value="Genomic_DNA"/>
</dbReference>
<dbReference type="AlphaFoldDB" id="A0A4R4N9L5"/>
<dbReference type="Proteomes" id="UP000295157">
    <property type="component" value="Unassembled WGS sequence"/>
</dbReference>
<gene>
    <name evidence="2" type="ORF">E1267_21560</name>
</gene>
<name>A0A4R4N9L5_9ACTN</name>
<protein>
    <submittedName>
        <fullName evidence="2">Uncharacterized protein</fullName>
    </submittedName>
</protein>
<evidence type="ECO:0000256" key="1">
    <source>
        <dbReference type="SAM" id="Phobius"/>
    </source>
</evidence>
<keyword evidence="1" id="KW-1133">Transmembrane helix</keyword>
<keyword evidence="1" id="KW-0812">Transmembrane</keyword>
<evidence type="ECO:0000313" key="2">
    <source>
        <dbReference type="EMBL" id="TDC04824.1"/>
    </source>
</evidence>
<reference evidence="2 3" key="1">
    <citation type="submission" date="2019-02" db="EMBL/GenBank/DDBJ databases">
        <title>Draft genome sequences of novel Actinobacteria.</title>
        <authorList>
            <person name="Sahin N."/>
            <person name="Ay H."/>
            <person name="Saygin H."/>
        </authorList>
    </citation>
    <scope>NUCLEOTIDE SEQUENCE [LARGE SCALE GENOMIC DNA]</scope>
    <source>
        <strain evidence="2 3">KC201</strain>
    </source>
</reference>
<proteinExistence type="predicted"/>
<keyword evidence="3" id="KW-1185">Reference proteome</keyword>
<dbReference type="RefSeq" id="WP_132334397.1">
    <property type="nucleotide sequence ID" value="NZ_SMJZ01000081.1"/>
</dbReference>